<evidence type="ECO:0000256" key="6">
    <source>
        <dbReference type="ARBA" id="ARBA00022989"/>
    </source>
</evidence>
<feature type="transmembrane region" description="Helical" evidence="8">
    <location>
        <begin position="299"/>
        <end position="320"/>
    </location>
</feature>
<feature type="transmembrane region" description="Helical" evidence="8">
    <location>
        <begin position="461"/>
        <end position="479"/>
    </location>
</feature>
<feature type="transmembrane region" description="Helical" evidence="8">
    <location>
        <begin position="274"/>
        <end position="293"/>
    </location>
</feature>
<dbReference type="InterPro" id="IPR038770">
    <property type="entry name" value="Na+/solute_symporter_sf"/>
</dbReference>
<feature type="domain" description="RCK C-terminal" evidence="9">
    <location>
        <begin position="659"/>
        <end position="743"/>
    </location>
</feature>
<dbReference type="RefSeq" id="WP_149092441.1">
    <property type="nucleotide sequence ID" value="NZ_VKKY01000003.1"/>
</dbReference>
<evidence type="ECO:0000256" key="7">
    <source>
        <dbReference type="ARBA" id="ARBA00023136"/>
    </source>
</evidence>
<dbReference type="InterPro" id="IPR006153">
    <property type="entry name" value="Cation/H_exchanger_TM"/>
</dbReference>
<accession>A0A5B6TBY8</accession>
<dbReference type="Pfam" id="PF00999">
    <property type="entry name" value="Na_H_Exchanger"/>
    <property type="match status" value="1"/>
</dbReference>
<dbReference type="Gene3D" id="3.30.70.1450">
    <property type="entry name" value="Regulator of K+ conductance, C-terminal domain"/>
    <property type="match status" value="2"/>
</dbReference>
<dbReference type="Pfam" id="PF02080">
    <property type="entry name" value="TrkA_C"/>
    <property type="match status" value="2"/>
</dbReference>
<dbReference type="GO" id="GO:0016020">
    <property type="term" value="C:membrane"/>
    <property type="evidence" value="ECO:0007669"/>
    <property type="project" value="UniProtKB-SubCell"/>
</dbReference>
<evidence type="ECO:0000256" key="2">
    <source>
        <dbReference type="ARBA" id="ARBA00005551"/>
    </source>
</evidence>
<keyword evidence="6 8" id="KW-1133">Transmembrane helix</keyword>
<keyword evidence="4" id="KW-0633">Potassium transport</keyword>
<feature type="transmembrane region" description="Helical" evidence="8">
    <location>
        <begin position="32"/>
        <end position="53"/>
    </location>
</feature>
<keyword evidence="11" id="KW-1185">Reference proteome</keyword>
<gene>
    <name evidence="10" type="ORF">FOA19_19095</name>
</gene>
<evidence type="ECO:0000256" key="4">
    <source>
        <dbReference type="ARBA" id="ARBA00022538"/>
    </source>
</evidence>
<dbReference type="InterPro" id="IPR006037">
    <property type="entry name" value="RCK_C"/>
</dbReference>
<evidence type="ECO:0000256" key="3">
    <source>
        <dbReference type="ARBA" id="ARBA00022448"/>
    </source>
</evidence>
<dbReference type="OrthoDB" id="9781411at2"/>
<name>A0A5B6TBY8_9BACT</name>
<comment type="caution">
    <text evidence="10">The sequence shown here is derived from an EMBL/GenBank/DDBJ whole genome shotgun (WGS) entry which is preliminary data.</text>
</comment>
<feature type="transmembrane region" description="Helical" evidence="8">
    <location>
        <begin position="187"/>
        <end position="210"/>
    </location>
</feature>
<feature type="transmembrane region" description="Helical" evidence="8">
    <location>
        <begin position="120"/>
        <end position="139"/>
    </location>
</feature>
<comment type="subcellular location">
    <subcellularLocation>
        <location evidence="1">Membrane</location>
        <topology evidence="1">Multi-pass membrane protein</topology>
    </subcellularLocation>
</comment>
<dbReference type="GO" id="GO:1902600">
    <property type="term" value="P:proton transmembrane transport"/>
    <property type="evidence" value="ECO:0007669"/>
    <property type="project" value="InterPro"/>
</dbReference>
<feature type="transmembrane region" description="Helical" evidence="8">
    <location>
        <begin position="423"/>
        <end position="441"/>
    </location>
</feature>
<dbReference type="PANTHER" id="PTHR42751:SF3">
    <property type="entry name" value="SODIUM_GLUTAMATE SYMPORTER"/>
    <property type="match status" value="1"/>
</dbReference>
<reference evidence="10 11" key="1">
    <citation type="submission" date="2019-07" db="EMBL/GenBank/DDBJ databases">
        <title>Rufibacter sp. nov., isolated from lake sediment.</title>
        <authorList>
            <person name="Qu J.-H."/>
        </authorList>
    </citation>
    <scope>NUCLEOTIDE SEQUENCE [LARGE SCALE GENOMIC DNA]</scope>
    <source>
        <strain evidence="10 11">NBS58-1</strain>
    </source>
</reference>
<proteinExistence type="inferred from homology"/>
<keyword evidence="5 8" id="KW-0812">Transmembrane</keyword>
<feature type="transmembrane region" description="Helical" evidence="8">
    <location>
        <begin position="222"/>
        <end position="239"/>
    </location>
</feature>
<evidence type="ECO:0000256" key="1">
    <source>
        <dbReference type="ARBA" id="ARBA00004141"/>
    </source>
</evidence>
<dbReference type="PANTHER" id="PTHR42751">
    <property type="entry name" value="SODIUM/HYDROGEN EXCHANGER FAMILY/TRKA DOMAIN PROTEIN"/>
    <property type="match status" value="1"/>
</dbReference>
<dbReference type="EMBL" id="VKKY01000003">
    <property type="protein sequence ID" value="KAA3436499.1"/>
    <property type="molecule type" value="Genomic_DNA"/>
</dbReference>
<dbReference type="InterPro" id="IPR036721">
    <property type="entry name" value="RCK_C_sf"/>
</dbReference>
<dbReference type="Gene3D" id="1.20.1530.20">
    <property type="match status" value="1"/>
</dbReference>
<keyword evidence="4" id="KW-0630">Potassium</keyword>
<dbReference type="Proteomes" id="UP000324133">
    <property type="component" value="Unassembled WGS sequence"/>
</dbReference>
<dbReference type="GO" id="GO:0015297">
    <property type="term" value="F:antiporter activity"/>
    <property type="evidence" value="ECO:0007669"/>
    <property type="project" value="InterPro"/>
</dbReference>
<keyword evidence="7 8" id="KW-0472">Membrane</keyword>
<evidence type="ECO:0000259" key="9">
    <source>
        <dbReference type="PROSITE" id="PS51202"/>
    </source>
</evidence>
<organism evidence="10 11">
    <name type="scientific">Rufibacter hautae</name>
    <dbReference type="NCBI Taxonomy" id="2595005"/>
    <lineage>
        <taxon>Bacteria</taxon>
        <taxon>Pseudomonadati</taxon>
        <taxon>Bacteroidota</taxon>
        <taxon>Cytophagia</taxon>
        <taxon>Cytophagales</taxon>
        <taxon>Hymenobacteraceae</taxon>
        <taxon>Rufibacter</taxon>
    </lineage>
</organism>
<feature type="transmembrane region" description="Helical" evidence="8">
    <location>
        <begin position="92"/>
        <end position="114"/>
    </location>
</feature>
<keyword evidence="3" id="KW-0813">Transport</keyword>
<dbReference type="SUPFAM" id="SSF116726">
    <property type="entry name" value="TrkA C-terminal domain-like"/>
    <property type="match status" value="2"/>
</dbReference>
<feature type="transmembrane region" description="Helical" evidence="8">
    <location>
        <begin position="59"/>
        <end position="80"/>
    </location>
</feature>
<dbReference type="GO" id="GO:0006813">
    <property type="term" value="P:potassium ion transport"/>
    <property type="evidence" value="ECO:0007669"/>
    <property type="project" value="UniProtKB-KW"/>
</dbReference>
<feature type="transmembrane region" description="Helical" evidence="8">
    <location>
        <begin position="151"/>
        <end position="175"/>
    </location>
</feature>
<evidence type="ECO:0000256" key="5">
    <source>
        <dbReference type="ARBA" id="ARBA00022692"/>
    </source>
</evidence>
<dbReference type="AlphaFoldDB" id="A0A5B6TBY8"/>
<evidence type="ECO:0000313" key="10">
    <source>
        <dbReference type="EMBL" id="KAA3436499.1"/>
    </source>
</evidence>
<feature type="transmembrane region" description="Helical" evidence="8">
    <location>
        <begin position="358"/>
        <end position="378"/>
    </location>
</feature>
<feature type="domain" description="RCK C-terminal" evidence="9">
    <location>
        <begin position="571"/>
        <end position="656"/>
    </location>
</feature>
<dbReference type="GO" id="GO:0008324">
    <property type="term" value="F:monoatomic cation transmembrane transporter activity"/>
    <property type="evidence" value="ECO:0007669"/>
    <property type="project" value="InterPro"/>
</dbReference>
<evidence type="ECO:0000313" key="11">
    <source>
        <dbReference type="Proteomes" id="UP000324133"/>
    </source>
</evidence>
<sequence>MTHLPHLITDLGLILGAAGITTLLFKKLKQPLVLGYIIAGLLVGPHFALFPTIVELENINIWAEIGVIFLLFSLGLEFSFKKLVKVGGASSIMALIEVVVMLLLGYLTGKILGWTTMDSIFLGGILSISSTTIIIRAFDELGVKTQRFARLVFGVLIVEDLVAILLMVLLSTVAVSQQFAGSEMLTAVLKLAFFLLLWFLGGIFLIPTFLRKASKLMNDETLLIVSLALCLLMVILAAQAGFSPALGAFIMGSILAETTKAEKIEHLISSVKDLFGAIFFVSVGILINPAMMVTYAGPIALITIVTLLGKAISITGGGLISGQGLKTSIQSGMSVSQIGEFSFIIATLGLTLNVTSDFLYPVAVAVSAITTFTTPYMIRLSGPLYQFAERVLPERWQTSLNEYSSGTQTISTTSDWKLVLRSYLINLVVYSVIVISIVLLSAQYLNPFITQNVVEGNLGDIITTVITLVFMAPFLWALAVHHPQKEAQGRIWANRNYRSLVIVLGFARIAIAILFIGFLLNQFFSVQLAFLVGLVIAALMIIFSKRIQRFYIRIENRFLRNLNAREIHEASKMHHTITPWNVHLTSLDVAPEAEVVGKTLYELQIREKYGVNVAVIERGDRTLMAPTRNEQLFPHDKLYVFGSDEQVEAFRQFIQAKPASLPDSERENVSLQKLQIKHNSVLLQKSIRNSGIREKTKGLIVGIERRGERILNPDSEMVFQEGDIVWIVGVPRKIKSLEGGIEQVVSA</sequence>
<feature type="transmembrane region" description="Helical" evidence="8">
    <location>
        <begin position="526"/>
        <end position="543"/>
    </location>
</feature>
<feature type="transmembrane region" description="Helical" evidence="8">
    <location>
        <begin position="500"/>
        <end position="520"/>
    </location>
</feature>
<protein>
    <submittedName>
        <fullName evidence="10">Sodium:proton antiporter</fullName>
    </submittedName>
</protein>
<keyword evidence="4" id="KW-0406">Ion transport</keyword>
<dbReference type="PROSITE" id="PS51202">
    <property type="entry name" value="RCK_C"/>
    <property type="match status" value="2"/>
</dbReference>
<evidence type="ECO:0000256" key="8">
    <source>
        <dbReference type="SAM" id="Phobius"/>
    </source>
</evidence>
<feature type="transmembrane region" description="Helical" evidence="8">
    <location>
        <begin position="6"/>
        <end position="25"/>
    </location>
</feature>
<comment type="similarity">
    <text evidence="2">Belongs to the monovalent cation:proton antiporter 2 (CPA2) transporter (TC 2.A.37) family.</text>
</comment>